<evidence type="ECO:0000256" key="16">
    <source>
        <dbReference type="ARBA" id="ARBA00023204"/>
    </source>
</evidence>
<dbReference type="InterPro" id="IPR014146">
    <property type="entry name" value="LigD_ligase_dom"/>
</dbReference>
<keyword evidence="23" id="KW-1185">Reference proteome</keyword>
<dbReference type="GO" id="GO:0003910">
    <property type="term" value="F:DNA ligase (ATP) activity"/>
    <property type="evidence" value="ECO:0007669"/>
    <property type="project" value="UniProtKB-EC"/>
</dbReference>
<dbReference type="Gene3D" id="3.30.1490.70">
    <property type="match status" value="1"/>
</dbReference>
<dbReference type="EMBL" id="OU912926">
    <property type="protein sequence ID" value="CAG9932736.1"/>
    <property type="molecule type" value="Genomic_DNA"/>
</dbReference>
<dbReference type="Pfam" id="PF21686">
    <property type="entry name" value="LigD_Prim-Pol"/>
    <property type="match status" value="1"/>
</dbReference>
<evidence type="ECO:0000256" key="18">
    <source>
        <dbReference type="ARBA" id="ARBA00023268"/>
    </source>
</evidence>
<dbReference type="InterPro" id="IPR012309">
    <property type="entry name" value="DNA_ligase_ATP-dep_C"/>
</dbReference>
<evidence type="ECO:0000313" key="22">
    <source>
        <dbReference type="EMBL" id="CAG9932736.1"/>
    </source>
</evidence>
<dbReference type="InterPro" id="IPR033651">
    <property type="entry name" value="PaeLigD_Pol-like"/>
</dbReference>
<evidence type="ECO:0000256" key="19">
    <source>
        <dbReference type="ARBA" id="ARBA00029943"/>
    </source>
</evidence>
<evidence type="ECO:0000256" key="6">
    <source>
        <dbReference type="ARBA" id="ARBA00022722"/>
    </source>
</evidence>
<evidence type="ECO:0000256" key="1">
    <source>
        <dbReference type="ARBA" id="ARBA00001936"/>
    </source>
</evidence>
<comment type="cofactor">
    <cofactor evidence="1">
        <name>Mn(2+)</name>
        <dbReference type="ChEBI" id="CHEBI:29035"/>
    </cofactor>
</comment>
<dbReference type="CDD" id="cd07971">
    <property type="entry name" value="OBF_DNA_ligase_LigD"/>
    <property type="match status" value="1"/>
</dbReference>
<gene>
    <name evidence="22" type="ORF">NTG6680_1483</name>
</gene>
<keyword evidence="3 22" id="KW-0436">Ligase</keyword>
<dbReference type="CDD" id="cd04862">
    <property type="entry name" value="PaeLigD_Pol_like"/>
    <property type="match status" value="1"/>
</dbReference>
<evidence type="ECO:0000313" key="23">
    <source>
        <dbReference type="Proteomes" id="UP000839052"/>
    </source>
</evidence>
<evidence type="ECO:0000256" key="2">
    <source>
        <dbReference type="ARBA" id="ARBA00012727"/>
    </source>
</evidence>
<dbReference type="Proteomes" id="UP000839052">
    <property type="component" value="Chromosome"/>
</dbReference>
<proteinExistence type="predicted"/>
<evidence type="ECO:0000256" key="5">
    <source>
        <dbReference type="ARBA" id="ARBA00022695"/>
    </source>
</evidence>
<dbReference type="PANTHER" id="PTHR42705">
    <property type="entry name" value="BIFUNCTIONAL NON-HOMOLOGOUS END JOINING PROTEIN LIGD"/>
    <property type="match status" value="1"/>
</dbReference>
<dbReference type="InterPro" id="IPR012310">
    <property type="entry name" value="DNA_ligase_ATP-dep_cent"/>
</dbReference>
<keyword evidence="15" id="KW-0233">DNA recombination</keyword>
<keyword evidence="6" id="KW-0540">Nuclease</keyword>
<dbReference type="RefSeq" id="WP_239796627.1">
    <property type="nucleotide sequence ID" value="NZ_OU912926.1"/>
</dbReference>
<dbReference type="NCBIfam" id="TIGR02779">
    <property type="entry name" value="NHEJ_ligase_lig"/>
    <property type="match status" value="1"/>
</dbReference>
<evidence type="ECO:0000256" key="15">
    <source>
        <dbReference type="ARBA" id="ARBA00023172"/>
    </source>
</evidence>
<dbReference type="EC" id="6.5.1.1" evidence="2"/>
<evidence type="ECO:0000256" key="10">
    <source>
        <dbReference type="ARBA" id="ARBA00022801"/>
    </source>
</evidence>
<evidence type="ECO:0000256" key="3">
    <source>
        <dbReference type="ARBA" id="ARBA00022598"/>
    </source>
</evidence>
<dbReference type="NCBIfam" id="TIGR02778">
    <property type="entry name" value="ligD_pol"/>
    <property type="match status" value="1"/>
</dbReference>
<name>A0ABM8YYX2_9PROT</name>
<keyword evidence="18" id="KW-0511">Multifunctional enzyme</keyword>
<dbReference type="InterPro" id="IPR014145">
    <property type="entry name" value="LigD_pol_dom"/>
</dbReference>
<keyword evidence="5" id="KW-0548">Nucleotidyltransferase</keyword>
<dbReference type="PANTHER" id="PTHR42705:SF2">
    <property type="entry name" value="BIFUNCTIONAL NON-HOMOLOGOUS END JOINING PROTEIN LIGD"/>
    <property type="match status" value="1"/>
</dbReference>
<dbReference type="Pfam" id="PF04679">
    <property type="entry name" value="DNA_ligase_A_C"/>
    <property type="match status" value="1"/>
</dbReference>
<dbReference type="PROSITE" id="PS50160">
    <property type="entry name" value="DNA_LIGASE_A3"/>
    <property type="match status" value="1"/>
</dbReference>
<keyword evidence="13" id="KW-0239">DNA-directed DNA polymerase</keyword>
<evidence type="ECO:0000256" key="20">
    <source>
        <dbReference type="ARBA" id="ARBA00034003"/>
    </source>
</evidence>
<evidence type="ECO:0000256" key="8">
    <source>
        <dbReference type="ARBA" id="ARBA00022741"/>
    </source>
</evidence>
<keyword evidence="11" id="KW-0269">Exonuclease</keyword>
<keyword evidence="8" id="KW-0547">Nucleotide-binding</keyword>
<dbReference type="InterPro" id="IPR014143">
    <property type="entry name" value="NHEJ_ligase_prk"/>
</dbReference>
<keyword evidence="7" id="KW-0479">Metal-binding</keyword>
<dbReference type="CDD" id="cd07906">
    <property type="entry name" value="Adenylation_DNA_ligase_LigD_LigC"/>
    <property type="match status" value="1"/>
</dbReference>
<dbReference type="Gene3D" id="2.40.50.140">
    <property type="entry name" value="Nucleic acid-binding proteins"/>
    <property type="match status" value="1"/>
</dbReference>
<dbReference type="Pfam" id="PF01068">
    <property type="entry name" value="DNA_ligase_A_M"/>
    <property type="match status" value="1"/>
</dbReference>
<evidence type="ECO:0000256" key="11">
    <source>
        <dbReference type="ARBA" id="ARBA00022839"/>
    </source>
</evidence>
<dbReference type="InterPro" id="IPR052171">
    <property type="entry name" value="NHEJ_LigD"/>
</dbReference>
<keyword evidence="14" id="KW-0238">DNA-binding</keyword>
<keyword evidence="16" id="KW-0234">DNA repair</keyword>
<feature type="domain" description="ATP-dependent DNA ligase family profile" evidence="21">
    <location>
        <begin position="94"/>
        <end position="217"/>
    </location>
</feature>
<dbReference type="InterPro" id="IPR012340">
    <property type="entry name" value="NA-bd_OB-fold"/>
</dbReference>
<evidence type="ECO:0000256" key="4">
    <source>
        <dbReference type="ARBA" id="ARBA00022679"/>
    </source>
</evidence>
<keyword evidence="10" id="KW-0378">Hydrolase</keyword>
<evidence type="ECO:0000256" key="12">
    <source>
        <dbReference type="ARBA" id="ARBA00022840"/>
    </source>
</evidence>
<keyword evidence="12" id="KW-0067">ATP-binding</keyword>
<evidence type="ECO:0000256" key="9">
    <source>
        <dbReference type="ARBA" id="ARBA00022763"/>
    </source>
</evidence>
<dbReference type="NCBIfam" id="TIGR02776">
    <property type="entry name" value="NHEJ_ligase_prk"/>
    <property type="match status" value="1"/>
</dbReference>
<evidence type="ECO:0000256" key="17">
    <source>
        <dbReference type="ARBA" id="ARBA00023211"/>
    </source>
</evidence>
<accession>A0ABM8YYX2</accession>
<evidence type="ECO:0000259" key="21">
    <source>
        <dbReference type="PROSITE" id="PS50160"/>
    </source>
</evidence>
<evidence type="ECO:0000256" key="7">
    <source>
        <dbReference type="ARBA" id="ARBA00022723"/>
    </source>
</evidence>
<keyword evidence="4" id="KW-0808">Transferase</keyword>
<evidence type="ECO:0000256" key="13">
    <source>
        <dbReference type="ARBA" id="ARBA00022932"/>
    </source>
</evidence>
<dbReference type="SUPFAM" id="SSF56091">
    <property type="entry name" value="DNA ligase/mRNA capping enzyme, catalytic domain"/>
    <property type="match status" value="1"/>
</dbReference>
<protein>
    <recommendedName>
        <fullName evidence="2">DNA ligase (ATP)</fullName>
        <ecNumber evidence="2">6.5.1.1</ecNumber>
    </recommendedName>
    <alternativeName>
        <fullName evidence="19">NHEJ DNA polymerase</fullName>
    </alternativeName>
</protein>
<organism evidence="22 23">
    <name type="scientific">Candidatus Nitrotoga arctica</name>
    <dbReference type="NCBI Taxonomy" id="453162"/>
    <lineage>
        <taxon>Bacteria</taxon>
        <taxon>Pseudomonadati</taxon>
        <taxon>Pseudomonadota</taxon>
        <taxon>Betaproteobacteria</taxon>
        <taxon>Nitrosomonadales</taxon>
        <taxon>Gallionellaceae</taxon>
        <taxon>Candidatus Nitrotoga</taxon>
    </lineage>
</organism>
<keyword evidence="9" id="KW-0227">DNA damage</keyword>
<evidence type="ECO:0000256" key="14">
    <source>
        <dbReference type="ARBA" id="ARBA00023125"/>
    </source>
</evidence>
<reference evidence="22 23" key="1">
    <citation type="submission" date="2021-10" db="EMBL/GenBank/DDBJ databases">
        <authorList>
            <person name="Koch H."/>
        </authorList>
    </citation>
    <scope>NUCLEOTIDE SEQUENCE [LARGE SCALE GENOMIC DNA]</scope>
    <source>
        <strain evidence="22">6680</strain>
    </source>
</reference>
<keyword evidence="17" id="KW-0464">Manganese</keyword>
<sequence length="619" mass="68894">MLQPQLATLVDAPPKDSVEWIYEIKFDGYRILTRISGKKVQLFTRNGNDWSHKLPTLVKAIDEMNLESGWLDGEIVMLNEQGIPDFQALQGAFDSSMTQSIIYYLFDVPFYGGHDLRSAPLIERRALLKTLFENPTPEQIRFSDVFDAPPGDIMATACHLGLEGVVGKRKSSTYVPRRSTDWIKLKCKQRQEFVIGGYTDPQGSRSLIGSLLLGVYDEKGELQYTGNVGTGFNEKTLKDLKAKLDRIPADHSLFSKATDIDKKAHWVKPTLVAEVSFGEWTNSGHIRHSVFHGLRTDKKANTIIREKPMHSISTKPAPLPSLQASLHVTHPDRVIDSSTGLTKIDLVRYYSLVAPLILEHLRGRPVSLVRAPAGVTGQLFFQKHLEKNSMPGVKHLDTALDPEHAALLEISTAEGILSAAQMNVLEFHTWNATKSAIGKPDRMIFDLDPGEGVPWNIMQESAQLVREFLKELGLNSFLKTSGSKGLHMVVPIKRLRDWDTVKDFSHAIVNHLAATLPQRFVAISGPDNRVGKIFIDYLRNGFGATTVSAWSARARPGLGVSVPIAWEELKSLTSSDHWTVSNIHSRLDKGNDPWAEYNASAQSILSAMKALGFKPKVQK</sequence>
<dbReference type="Gene3D" id="3.90.920.10">
    <property type="entry name" value="DNA primase, PRIM domain"/>
    <property type="match status" value="1"/>
</dbReference>
<dbReference type="SUPFAM" id="SSF50249">
    <property type="entry name" value="Nucleic acid-binding proteins"/>
    <property type="match status" value="1"/>
</dbReference>
<comment type="catalytic activity">
    <reaction evidence="20">
        <text>ATP + (deoxyribonucleotide)n-3'-hydroxyl + 5'-phospho-(deoxyribonucleotide)m = (deoxyribonucleotide)n+m + AMP + diphosphate.</text>
        <dbReference type="EC" id="6.5.1.1"/>
    </reaction>
</comment>
<dbReference type="Gene3D" id="3.30.470.30">
    <property type="entry name" value="DNA ligase/mRNA capping enzyme"/>
    <property type="match status" value="1"/>
</dbReference>